<keyword evidence="1" id="KW-0723">Serine/threonine-protein kinase</keyword>
<proteinExistence type="predicted"/>
<dbReference type="PROSITE" id="PS51158">
    <property type="entry name" value="ALPHA_KINASE"/>
    <property type="match status" value="1"/>
</dbReference>
<feature type="region of interest" description="Disordered" evidence="6">
    <location>
        <begin position="57"/>
        <end position="103"/>
    </location>
</feature>
<accession>E3LBK9</accession>
<feature type="region of interest" description="Disordered" evidence="6">
    <location>
        <begin position="400"/>
        <end position="424"/>
    </location>
</feature>
<dbReference type="InterPro" id="IPR011009">
    <property type="entry name" value="Kinase-like_dom_sf"/>
</dbReference>
<dbReference type="KEGG" id="pgr:PGTG_19751"/>
<evidence type="ECO:0000313" key="8">
    <source>
        <dbReference type="EMBL" id="EFP93934.2"/>
    </source>
</evidence>
<organism evidence="8 9">
    <name type="scientific">Puccinia graminis f. sp. tritici (strain CRL 75-36-700-3 / race SCCL)</name>
    <name type="common">Black stem rust fungus</name>
    <dbReference type="NCBI Taxonomy" id="418459"/>
    <lineage>
        <taxon>Eukaryota</taxon>
        <taxon>Fungi</taxon>
        <taxon>Dikarya</taxon>
        <taxon>Basidiomycota</taxon>
        <taxon>Pucciniomycotina</taxon>
        <taxon>Pucciniomycetes</taxon>
        <taxon>Pucciniales</taxon>
        <taxon>Pucciniaceae</taxon>
        <taxon>Puccinia</taxon>
    </lineage>
</organism>
<evidence type="ECO:0000256" key="6">
    <source>
        <dbReference type="SAM" id="MobiDB-lite"/>
    </source>
</evidence>
<evidence type="ECO:0000256" key="3">
    <source>
        <dbReference type="ARBA" id="ARBA00022741"/>
    </source>
</evidence>
<evidence type="ECO:0000256" key="1">
    <source>
        <dbReference type="ARBA" id="ARBA00022527"/>
    </source>
</evidence>
<dbReference type="InParanoid" id="E3LBK9"/>
<dbReference type="CDD" id="cd04515">
    <property type="entry name" value="Alpha_kinase"/>
    <property type="match status" value="1"/>
</dbReference>
<dbReference type="SMART" id="SM00811">
    <property type="entry name" value="Alpha_kinase"/>
    <property type="match status" value="1"/>
</dbReference>
<dbReference type="InterPro" id="IPR004166">
    <property type="entry name" value="a-kinase_dom"/>
</dbReference>
<dbReference type="OrthoDB" id="2871286at2759"/>
<feature type="compositionally biased region" description="Acidic residues" evidence="6">
    <location>
        <begin position="62"/>
        <end position="72"/>
    </location>
</feature>
<dbReference type="PANTHER" id="PTHR45992">
    <property type="entry name" value="EUKARYOTIC ELONGATION FACTOR 2 KINASE-RELATED"/>
    <property type="match status" value="1"/>
</dbReference>
<sequence>FSKELPTKTSIKQLPPDVANFVSLSQGKSRLTNPESLLFVLEKSTDKKPVQIDLTYQHPDPEVQEEYEDSSSDSEPNFEKSETRLEKRNDTSNRNSSIGLSGSNTQSKWALGGLACTMPSHGAVGLKTQLGFLGQGTLSSVHINKDGWIYGQRLIFETNNIPNQSLFRKVSFVCADTQPITLRVNQDQVIGQGSMRITYKAVVKIVEGNGEVTLVDYVAKKRFHDLTPSVEKHATDALMYEASALLLDSFKKVLSRCRALHKAYRKKLQLLEVIRHAVVVTGDVDIPSEVYFIEAALKGKYVKYSSNTDFNVDEEEEGIDPIICRLMNTFTHWSYHESAGQQLICDLQGVGPIITDPQIIDVDQTRWADGNNSNYGIRKFVEDHECNELCELLELSPPEQIEEEHKQSSISKANLSNNPSKKKR</sequence>
<keyword evidence="5" id="KW-0067">ATP-binding</keyword>
<keyword evidence="9" id="KW-1185">Reference proteome</keyword>
<dbReference type="GO" id="GO:0031037">
    <property type="term" value="P:myosin II filament disassembly"/>
    <property type="evidence" value="ECO:0000318"/>
    <property type="project" value="GO_Central"/>
</dbReference>
<dbReference type="Pfam" id="PF02816">
    <property type="entry name" value="Alpha_kinase"/>
    <property type="match status" value="1"/>
</dbReference>
<dbReference type="GO" id="GO:0004674">
    <property type="term" value="F:protein serine/threonine kinase activity"/>
    <property type="evidence" value="ECO:0000318"/>
    <property type="project" value="GO_Central"/>
</dbReference>
<feature type="non-terminal residue" evidence="8">
    <location>
        <position position="424"/>
    </location>
</feature>
<name>E3LBK9_PUCGT</name>
<dbReference type="Gene3D" id="3.20.200.10">
    <property type="entry name" value="MHCK/EF2 kinase"/>
    <property type="match status" value="1"/>
</dbReference>
<dbReference type="VEuPathDB" id="FungiDB:PGTG_19751"/>
<evidence type="ECO:0000256" key="2">
    <source>
        <dbReference type="ARBA" id="ARBA00022679"/>
    </source>
</evidence>
<keyword evidence="3" id="KW-0547">Nucleotide-binding</keyword>
<keyword evidence="2" id="KW-0808">Transferase</keyword>
<evidence type="ECO:0000256" key="5">
    <source>
        <dbReference type="ARBA" id="ARBA00022840"/>
    </source>
</evidence>
<dbReference type="GeneID" id="10535466"/>
<evidence type="ECO:0000259" key="7">
    <source>
        <dbReference type="PROSITE" id="PS51158"/>
    </source>
</evidence>
<feature type="compositionally biased region" description="Polar residues" evidence="6">
    <location>
        <begin position="92"/>
        <end position="103"/>
    </location>
</feature>
<reference evidence="9" key="2">
    <citation type="journal article" date="2011" name="Proc. Natl. Acad. Sci. U.S.A.">
        <title>Obligate biotrophy features unraveled by the genomic analysis of rust fungi.</title>
        <authorList>
            <person name="Duplessis S."/>
            <person name="Cuomo C.A."/>
            <person name="Lin Y.-C."/>
            <person name="Aerts A."/>
            <person name="Tisserant E."/>
            <person name="Veneault-Fourrey C."/>
            <person name="Joly D.L."/>
            <person name="Hacquard S."/>
            <person name="Amselem J."/>
            <person name="Cantarel B.L."/>
            <person name="Chiu R."/>
            <person name="Coutinho P.M."/>
            <person name="Feau N."/>
            <person name="Field M."/>
            <person name="Frey P."/>
            <person name="Gelhaye E."/>
            <person name="Goldberg J."/>
            <person name="Grabherr M.G."/>
            <person name="Kodira C.D."/>
            <person name="Kohler A."/>
            <person name="Kuees U."/>
            <person name="Lindquist E.A."/>
            <person name="Lucas S.M."/>
            <person name="Mago R."/>
            <person name="Mauceli E."/>
            <person name="Morin E."/>
            <person name="Murat C."/>
            <person name="Pangilinan J.L."/>
            <person name="Park R."/>
            <person name="Pearson M."/>
            <person name="Quesneville H."/>
            <person name="Rouhier N."/>
            <person name="Sakthikumar S."/>
            <person name="Salamov A.A."/>
            <person name="Schmutz J."/>
            <person name="Selles B."/>
            <person name="Shapiro H."/>
            <person name="Tanguay P."/>
            <person name="Tuskan G.A."/>
            <person name="Henrissat B."/>
            <person name="Van de Peer Y."/>
            <person name="Rouze P."/>
            <person name="Ellis J.G."/>
            <person name="Dodds P.N."/>
            <person name="Schein J.E."/>
            <person name="Zhong S."/>
            <person name="Hamelin R.C."/>
            <person name="Grigoriev I.V."/>
            <person name="Szabo L.J."/>
            <person name="Martin F."/>
        </authorList>
    </citation>
    <scope>NUCLEOTIDE SEQUENCE [LARGE SCALE GENOMIC DNA]</scope>
    <source>
        <strain evidence="9">CRL 75-36-700-3 / race SCCL</strain>
    </source>
</reference>
<dbReference type="InterPro" id="IPR051852">
    <property type="entry name" value="Alpha-type_PK"/>
</dbReference>
<feature type="compositionally biased region" description="Basic and acidic residues" evidence="6">
    <location>
        <begin position="77"/>
        <end position="91"/>
    </location>
</feature>
<dbReference type="HOGENOM" id="CLU_020761_0_0_1"/>
<dbReference type="eggNOG" id="ENOG502S8WU">
    <property type="taxonomic scope" value="Eukaryota"/>
</dbReference>
<dbReference type="PANTHER" id="PTHR45992:SF2">
    <property type="entry name" value="EUKARYOTIC ELONGATION FACTOR 2 KINASE"/>
    <property type="match status" value="1"/>
</dbReference>
<dbReference type="SUPFAM" id="SSF56112">
    <property type="entry name" value="Protein kinase-like (PK-like)"/>
    <property type="match status" value="1"/>
</dbReference>
<feature type="domain" description="Alpha-type protein kinase" evidence="7">
    <location>
        <begin position="164"/>
        <end position="398"/>
    </location>
</feature>
<dbReference type="EMBL" id="DS178419">
    <property type="protein sequence ID" value="EFP93934.2"/>
    <property type="molecule type" value="Genomic_DNA"/>
</dbReference>
<reference key="1">
    <citation type="submission" date="2007-01" db="EMBL/GenBank/DDBJ databases">
        <title>The Genome Sequence of Puccinia graminis f. sp. tritici Strain CRL 75-36-700-3.</title>
        <authorList>
            <consortium name="The Broad Institute Genome Sequencing Platform"/>
            <person name="Birren B."/>
            <person name="Lander E."/>
            <person name="Galagan J."/>
            <person name="Nusbaum C."/>
            <person name="Devon K."/>
            <person name="Cuomo C."/>
            <person name="Jaffe D."/>
            <person name="Butler J."/>
            <person name="Alvarez P."/>
            <person name="Gnerre S."/>
            <person name="Grabherr M."/>
            <person name="Mauceli E."/>
            <person name="Brockman W."/>
            <person name="Young S."/>
            <person name="LaButti K."/>
            <person name="Sykes S."/>
            <person name="DeCaprio D."/>
            <person name="Crawford M."/>
            <person name="Koehrsen M."/>
            <person name="Engels R."/>
            <person name="Montgomery P."/>
            <person name="Pearson M."/>
            <person name="Howarth C."/>
            <person name="Larson L."/>
            <person name="White J."/>
            <person name="Zeng Q."/>
            <person name="Kodira C."/>
            <person name="Yandava C."/>
            <person name="Alvarado L."/>
            <person name="O'Leary S."/>
            <person name="Szabo L."/>
            <person name="Dean R."/>
            <person name="Schein J."/>
        </authorList>
    </citation>
    <scope>NUCLEOTIDE SEQUENCE</scope>
    <source>
        <strain>CRL 75-36-700-3</strain>
    </source>
</reference>
<feature type="non-terminal residue" evidence="8">
    <location>
        <position position="1"/>
    </location>
</feature>
<feature type="compositionally biased region" description="Polar residues" evidence="6">
    <location>
        <begin position="408"/>
        <end position="424"/>
    </location>
</feature>
<keyword evidence="4" id="KW-0418">Kinase</keyword>
<dbReference type="GO" id="GO:0005524">
    <property type="term" value="F:ATP binding"/>
    <property type="evidence" value="ECO:0007669"/>
    <property type="project" value="UniProtKB-KW"/>
</dbReference>
<dbReference type="AlphaFoldDB" id="E3LBK9"/>
<gene>
    <name evidence="8" type="ORF">PGTG_19751</name>
</gene>
<protein>
    <submittedName>
        <fullName evidence="8">AlphaK I3</fullName>
    </submittedName>
</protein>
<evidence type="ECO:0000313" key="9">
    <source>
        <dbReference type="Proteomes" id="UP000008783"/>
    </source>
</evidence>
<dbReference type="RefSeq" id="XP_003338353.2">
    <property type="nucleotide sequence ID" value="XM_003338305.2"/>
</dbReference>
<dbReference type="Proteomes" id="UP000008783">
    <property type="component" value="Unassembled WGS sequence"/>
</dbReference>
<evidence type="ECO:0000256" key="4">
    <source>
        <dbReference type="ARBA" id="ARBA00022777"/>
    </source>
</evidence>